<dbReference type="GeneID" id="32884497"/>
<dbReference type="GO" id="GO:1990904">
    <property type="term" value="C:ribonucleoprotein complex"/>
    <property type="evidence" value="ECO:0007669"/>
    <property type="project" value="UniProtKB-KW"/>
</dbReference>
<keyword evidence="3 7" id="KW-0699">rRNA-binding</keyword>
<gene>
    <name evidence="7 9" type="primary">rps8</name>
</gene>
<keyword evidence="9" id="KW-0934">Plastid</keyword>
<sequence length="131" mass="14669">MIQDTISDMLTRIRNAYLAKHETVCILNSKINRKITSILKKEGYIDSFNVSISSDRELEVKLKYLGNQKKPGITNLKRLSSPGLRLYSNYKDIPPVLNGMGVVILSTSKGVLTDREARANKVGGELLCSIW</sequence>
<evidence type="ECO:0000256" key="4">
    <source>
        <dbReference type="ARBA" id="ARBA00022884"/>
    </source>
</evidence>
<proteinExistence type="inferred from homology"/>
<evidence type="ECO:0000256" key="7">
    <source>
        <dbReference type="HAMAP-Rule" id="MF_01302"/>
    </source>
</evidence>
<dbReference type="FunFam" id="3.30.1490.10:FF:000001">
    <property type="entry name" value="30S ribosomal protein S8"/>
    <property type="match status" value="1"/>
</dbReference>
<dbReference type="Pfam" id="PF00410">
    <property type="entry name" value="Ribosomal_S8"/>
    <property type="match status" value="1"/>
</dbReference>
<dbReference type="Gene3D" id="3.30.1490.10">
    <property type="match status" value="1"/>
</dbReference>
<comment type="subcellular location">
    <subcellularLocation>
        <location evidence="7">Plastid</location>
        <location evidence="7">Chloroplast</location>
    </subcellularLocation>
</comment>
<dbReference type="GO" id="GO:0009507">
    <property type="term" value="C:chloroplast"/>
    <property type="evidence" value="ECO:0007669"/>
    <property type="project" value="UniProtKB-SubCell"/>
</dbReference>
<evidence type="ECO:0000256" key="5">
    <source>
        <dbReference type="ARBA" id="ARBA00022980"/>
    </source>
</evidence>
<evidence type="ECO:0000256" key="2">
    <source>
        <dbReference type="ARBA" id="ARBA00006471"/>
    </source>
</evidence>
<dbReference type="SUPFAM" id="SSF56047">
    <property type="entry name" value="Ribosomal protein S8"/>
    <property type="match status" value="1"/>
</dbReference>
<evidence type="ECO:0000256" key="1">
    <source>
        <dbReference type="ARBA" id="ARBA00002569"/>
    </source>
</evidence>
<keyword evidence="4 7" id="KW-0694">RNA-binding</keyword>
<name>A0A1W6EHI7_9CHLO</name>
<reference evidence="9" key="1">
    <citation type="journal article" date="2017" name="Sci. Rep.">
        <title>Divergent copies of the large inverted repeat in the chloroplast genomes of ulvophycean green algae.</title>
        <authorList>
            <person name="Turmel M."/>
            <person name="Otis C."/>
            <person name="Lemieux C."/>
        </authorList>
    </citation>
    <scope>NUCLEOTIDE SEQUENCE</scope>
</reference>
<dbReference type="PROSITE" id="PS00053">
    <property type="entry name" value="RIBOSOMAL_S8"/>
    <property type="match status" value="1"/>
</dbReference>
<accession>A0A1W6EHI7</accession>
<geneLocation type="chloroplast" evidence="9"/>
<dbReference type="InterPro" id="IPR000630">
    <property type="entry name" value="Ribosomal_uS8"/>
</dbReference>
<dbReference type="InterPro" id="IPR047863">
    <property type="entry name" value="Ribosomal_uS8_CS"/>
</dbReference>
<keyword evidence="9" id="KW-0150">Chloroplast</keyword>
<keyword evidence="6 7" id="KW-0687">Ribonucleoprotein</keyword>
<protein>
    <recommendedName>
        <fullName evidence="7">Small ribosomal subunit protein uS8c</fullName>
    </recommendedName>
</protein>
<comment type="function">
    <text evidence="1 7">One of the primary rRNA binding proteins, it binds directly to 16S rRNA central domain where it helps coordinate assembly of the platform of the 30S subunit.</text>
</comment>
<dbReference type="Gene3D" id="3.30.1370.30">
    <property type="match status" value="1"/>
</dbReference>
<comment type="subunit">
    <text evidence="7">Part of the 30S ribosomal subunit.</text>
</comment>
<dbReference type="GO" id="GO:0005840">
    <property type="term" value="C:ribosome"/>
    <property type="evidence" value="ECO:0007669"/>
    <property type="project" value="UniProtKB-KW"/>
</dbReference>
<dbReference type="RefSeq" id="YP_009367848.1">
    <property type="nucleotide sequence ID" value="NC_034714.1"/>
</dbReference>
<comment type="similarity">
    <text evidence="2 7 8">Belongs to the universal ribosomal protein uS8 family.</text>
</comment>
<dbReference type="FunFam" id="3.30.1370.30:FF:000002">
    <property type="entry name" value="30S ribosomal protein S8"/>
    <property type="match status" value="1"/>
</dbReference>
<dbReference type="InterPro" id="IPR035987">
    <property type="entry name" value="Ribosomal_uS8_sf"/>
</dbReference>
<dbReference type="GO" id="GO:0019843">
    <property type="term" value="F:rRNA binding"/>
    <property type="evidence" value="ECO:0007669"/>
    <property type="project" value="UniProtKB-UniRule"/>
</dbReference>
<dbReference type="GO" id="GO:0006412">
    <property type="term" value="P:translation"/>
    <property type="evidence" value="ECO:0007669"/>
    <property type="project" value="UniProtKB-UniRule"/>
</dbReference>
<dbReference type="HAMAP" id="MF_01302_B">
    <property type="entry name" value="Ribosomal_uS8_B"/>
    <property type="match status" value="1"/>
</dbReference>
<keyword evidence="5 7" id="KW-0689">Ribosomal protein</keyword>
<evidence type="ECO:0000256" key="6">
    <source>
        <dbReference type="ARBA" id="ARBA00023274"/>
    </source>
</evidence>
<dbReference type="NCBIfam" id="NF001109">
    <property type="entry name" value="PRK00136.1"/>
    <property type="match status" value="1"/>
</dbReference>
<dbReference type="GO" id="GO:0003735">
    <property type="term" value="F:structural constituent of ribosome"/>
    <property type="evidence" value="ECO:0007669"/>
    <property type="project" value="InterPro"/>
</dbReference>
<dbReference type="AlphaFoldDB" id="A0A1W6EHI7"/>
<dbReference type="PANTHER" id="PTHR11758">
    <property type="entry name" value="40S RIBOSOMAL PROTEIN S15A"/>
    <property type="match status" value="1"/>
</dbReference>
<dbReference type="EMBL" id="KY407661">
    <property type="protein sequence ID" value="ARK14884.1"/>
    <property type="molecule type" value="Genomic_DNA"/>
</dbReference>
<organism evidence="9">
    <name type="scientific">Hazenia capsulata</name>
    <dbReference type="NCBI Taxonomy" id="2202518"/>
    <lineage>
        <taxon>Eukaryota</taxon>
        <taxon>Viridiplantae</taxon>
        <taxon>Chlorophyta</taxon>
        <taxon>core chlorophytes</taxon>
        <taxon>Ulvophyceae</taxon>
        <taxon>OUU clade</taxon>
        <taxon>Ulotrichales</taxon>
        <taxon>Hazeniaceae</taxon>
        <taxon>Hazenia</taxon>
    </lineage>
</organism>
<evidence type="ECO:0000256" key="3">
    <source>
        <dbReference type="ARBA" id="ARBA00022730"/>
    </source>
</evidence>
<evidence type="ECO:0000313" key="9">
    <source>
        <dbReference type="EMBL" id="ARK14884.1"/>
    </source>
</evidence>
<evidence type="ECO:0000256" key="8">
    <source>
        <dbReference type="RuleBase" id="RU003660"/>
    </source>
</evidence>